<keyword evidence="3" id="KW-1185">Reference proteome</keyword>
<evidence type="ECO:0000256" key="1">
    <source>
        <dbReference type="SAM" id="Phobius"/>
    </source>
</evidence>
<accession>A0A2S4JR23</accession>
<comment type="caution">
    <text evidence="2">The sequence shown here is derived from an EMBL/GenBank/DDBJ whole genome shotgun (WGS) entry which is preliminary data.</text>
</comment>
<keyword evidence="1" id="KW-0812">Transmembrane</keyword>
<dbReference type="EMBL" id="LPWH01000063">
    <property type="protein sequence ID" value="POR01988.1"/>
    <property type="molecule type" value="Genomic_DNA"/>
</dbReference>
<gene>
    <name evidence="2" type="ORF">AU468_06965</name>
</gene>
<feature type="transmembrane region" description="Helical" evidence="1">
    <location>
        <begin position="37"/>
        <end position="60"/>
    </location>
</feature>
<protein>
    <submittedName>
        <fullName evidence="2">Uncharacterized protein</fullName>
    </submittedName>
</protein>
<organism evidence="2 3">
    <name type="scientific">Alkalispirochaeta sphaeroplastigenens</name>
    <dbReference type="NCBI Taxonomy" id="1187066"/>
    <lineage>
        <taxon>Bacteria</taxon>
        <taxon>Pseudomonadati</taxon>
        <taxon>Spirochaetota</taxon>
        <taxon>Spirochaetia</taxon>
        <taxon>Spirochaetales</taxon>
        <taxon>Spirochaetaceae</taxon>
        <taxon>Alkalispirochaeta</taxon>
    </lineage>
</organism>
<proteinExistence type="predicted"/>
<dbReference type="AlphaFoldDB" id="A0A2S4JR23"/>
<keyword evidence="1" id="KW-1133">Transmembrane helix</keyword>
<keyword evidence="1" id="KW-0472">Membrane</keyword>
<sequence length="66" mass="6795">MACPGACPVRAGLPGAWLIQGYIALPGRGGPAGFGSLLFLIPLSCSLQISVLCFFSFPIVPSLCEL</sequence>
<reference evidence="3" key="1">
    <citation type="submission" date="2015-12" db="EMBL/GenBank/DDBJ databases">
        <authorList>
            <person name="Lodha T.D."/>
            <person name="Chintalapati S."/>
            <person name="Chintalapati V.R."/>
            <person name="Sravanthi T."/>
        </authorList>
    </citation>
    <scope>NUCLEOTIDE SEQUENCE [LARGE SCALE GENOMIC DNA]</scope>
    <source>
        <strain evidence="3">JC133</strain>
    </source>
</reference>
<evidence type="ECO:0000313" key="2">
    <source>
        <dbReference type="EMBL" id="POR01988.1"/>
    </source>
</evidence>
<dbReference type="Proteomes" id="UP000237350">
    <property type="component" value="Unassembled WGS sequence"/>
</dbReference>
<evidence type="ECO:0000313" key="3">
    <source>
        <dbReference type="Proteomes" id="UP000237350"/>
    </source>
</evidence>
<name>A0A2S4JR23_9SPIO</name>